<protein>
    <submittedName>
        <fullName evidence="1">Uncharacterized protein</fullName>
    </submittedName>
</protein>
<proteinExistence type="predicted"/>
<accession>A0A077ZJ01</accession>
<keyword evidence="2" id="KW-1185">Reference proteome</keyword>
<dbReference type="Proteomes" id="UP000030665">
    <property type="component" value="Unassembled WGS sequence"/>
</dbReference>
<dbReference type="PANTHER" id="PTHR36520">
    <property type="entry name" value="PROTEIN CBG13000-RELATED"/>
    <property type="match status" value="1"/>
</dbReference>
<evidence type="ECO:0000313" key="2">
    <source>
        <dbReference type="Proteomes" id="UP000030665"/>
    </source>
</evidence>
<dbReference type="PANTHER" id="PTHR36520:SF4">
    <property type="entry name" value="DUF3421 DOMAIN-CONTAINING PROTEIN"/>
    <property type="match status" value="1"/>
</dbReference>
<reference evidence="1" key="2">
    <citation type="submission" date="2014-03" db="EMBL/GenBank/DDBJ databases">
        <title>The whipworm genome and dual-species transcriptomics of an intimate host-pathogen interaction.</title>
        <authorList>
            <person name="Foth B.J."/>
            <person name="Tsai I.J."/>
            <person name="Reid A.J."/>
            <person name="Bancroft A.J."/>
            <person name="Nichol S."/>
            <person name="Tracey A."/>
            <person name="Holroyd N."/>
            <person name="Cotton J.A."/>
            <person name="Stanley E.J."/>
            <person name="Zarowiecki M."/>
            <person name="Liu J.Z."/>
            <person name="Huckvale T."/>
            <person name="Cooper P.J."/>
            <person name="Grencis R.K."/>
            <person name="Berriman M."/>
        </authorList>
    </citation>
    <scope>NUCLEOTIDE SEQUENCE [LARGE SCALE GENOMIC DNA]</scope>
</reference>
<dbReference type="OrthoDB" id="5911973at2759"/>
<dbReference type="STRING" id="36087.A0A077ZJ01"/>
<organism evidence="1 2">
    <name type="scientific">Trichuris trichiura</name>
    <name type="common">Whipworm</name>
    <name type="synonym">Trichocephalus trichiurus</name>
    <dbReference type="NCBI Taxonomy" id="36087"/>
    <lineage>
        <taxon>Eukaryota</taxon>
        <taxon>Metazoa</taxon>
        <taxon>Ecdysozoa</taxon>
        <taxon>Nematoda</taxon>
        <taxon>Enoplea</taxon>
        <taxon>Dorylaimia</taxon>
        <taxon>Trichinellida</taxon>
        <taxon>Trichuridae</taxon>
        <taxon>Trichuris</taxon>
    </lineage>
</organism>
<sequence>MQPKDIRQQGWQESIRIDGRSYEYHVPPVDDNPFGPARYPFPGRDGTNFAPQFPLTHQFANGLQYGSGGGYYQRGKLNIPLPRWGAIWDLKSLLTVGTNAPWYSYGHFVQPVNPLKLRPSEVVKAMMDPEFGKARNKRTAEPSRTLQFTITSVQNLPGDWDPVYCKPPFCNPFVHTMGLGMRYQKSLNLALDGLLDFPIRTGPYGEGIRFPLTGNFYSGPFPPSLFYSHHVNPVDPFPLFPMT</sequence>
<evidence type="ECO:0000313" key="1">
    <source>
        <dbReference type="EMBL" id="CDW58570.1"/>
    </source>
</evidence>
<reference evidence="1" key="1">
    <citation type="submission" date="2014-01" db="EMBL/GenBank/DDBJ databases">
        <authorList>
            <person name="Aslett M."/>
        </authorList>
    </citation>
    <scope>NUCLEOTIDE SEQUENCE</scope>
</reference>
<dbReference type="AlphaFoldDB" id="A0A077ZJ01"/>
<dbReference type="EMBL" id="HG806370">
    <property type="protein sequence ID" value="CDW58570.1"/>
    <property type="molecule type" value="Genomic_DNA"/>
</dbReference>
<name>A0A077ZJ01_TRITR</name>
<gene>
    <name evidence="1" type="ORF">TTRE_0000689001</name>
</gene>